<evidence type="ECO:0000313" key="1">
    <source>
        <dbReference type="EMBL" id="ANI15640.1"/>
    </source>
</evidence>
<dbReference type="SUPFAM" id="SSF56784">
    <property type="entry name" value="HAD-like"/>
    <property type="match status" value="1"/>
</dbReference>
<reference evidence="1 2" key="1">
    <citation type="submission" date="2016-05" db="EMBL/GenBank/DDBJ databases">
        <title>Genome Sequence of Pseudomonas citronellolis Strain SJTE-3, an Estrogens and Persistent Organic Pollutants degradation strain.</title>
        <authorList>
            <person name="Liang R."/>
        </authorList>
    </citation>
    <scope>NUCLEOTIDE SEQUENCE [LARGE SCALE GENOMIC DNA]</scope>
    <source>
        <strain evidence="1 2">SJTE-3</strain>
    </source>
</reference>
<proteinExistence type="predicted"/>
<evidence type="ECO:0000313" key="2">
    <source>
        <dbReference type="Proteomes" id="UP000077748"/>
    </source>
</evidence>
<dbReference type="InterPro" id="IPR036412">
    <property type="entry name" value="HAD-like_sf"/>
</dbReference>
<dbReference type="InterPro" id="IPR023214">
    <property type="entry name" value="HAD_sf"/>
</dbReference>
<dbReference type="Proteomes" id="UP000077748">
    <property type="component" value="Chromosome"/>
</dbReference>
<dbReference type="RefSeq" id="WP_064583377.1">
    <property type="nucleotide sequence ID" value="NZ_CP015878.1"/>
</dbReference>
<name>A0A1A9KEW2_9PSED</name>
<sequence length="156" mass="16263">MLQIDIPGLGSLQLKHMICDYNGTLAVDGRLIDGVAERLAALGRKLALHVVTGDTFGSAEAELAALDVNLLVLSEKDQAISKEDYLRTLGLHGVVAIGNGSNDCYMLQQSALGIAVIGPEGASSVAIGSADLVALDILSALDMLSHPQRIIASLRC</sequence>
<dbReference type="AlphaFoldDB" id="A0A1A9KEW2"/>
<dbReference type="Gene3D" id="3.40.50.1000">
    <property type="entry name" value="HAD superfamily/HAD-like"/>
    <property type="match status" value="1"/>
</dbReference>
<gene>
    <name evidence="1" type="ORF">A9C11_17370</name>
</gene>
<protein>
    <submittedName>
        <fullName evidence="1">ATPase P</fullName>
    </submittedName>
</protein>
<organism evidence="1 2">
    <name type="scientific">Pseudomonas citronellolis</name>
    <dbReference type="NCBI Taxonomy" id="53408"/>
    <lineage>
        <taxon>Bacteria</taxon>
        <taxon>Pseudomonadati</taxon>
        <taxon>Pseudomonadota</taxon>
        <taxon>Gammaproteobacteria</taxon>
        <taxon>Pseudomonadales</taxon>
        <taxon>Pseudomonadaceae</taxon>
        <taxon>Pseudomonas</taxon>
    </lineage>
</organism>
<accession>A0A1A9KEW2</accession>
<dbReference type="EMBL" id="CP015878">
    <property type="protein sequence ID" value="ANI15640.1"/>
    <property type="molecule type" value="Genomic_DNA"/>
</dbReference>